<dbReference type="PANTHER" id="PTHR13285:SF23">
    <property type="entry name" value="TEICHOIC ACID D-ALANYLTRANSFERASE"/>
    <property type="match status" value="1"/>
</dbReference>
<keyword evidence="10 13" id="KW-0472">Membrane</keyword>
<feature type="transmembrane region" description="Helical" evidence="14">
    <location>
        <begin position="124"/>
        <end position="142"/>
    </location>
</feature>
<evidence type="ECO:0000256" key="4">
    <source>
        <dbReference type="ARBA" id="ARBA00016084"/>
    </source>
</evidence>
<evidence type="ECO:0000256" key="6">
    <source>
        <dbReference type="ARBA" id="ARBA00022679"/>
    </source>
</evidence>
<evidence type="ECO:0000256" key="8">
    <source>
        <dbReference type="ARBA" id="ARBA00022841"/>
    </source>
</evidence>
<dbReference type="Pfam" id="PF03062">
    <property type="entry name" value="MBOAT"/>
    <property type="match status" value="1"/>
</dbReference>
<organism evidence="15 16">
    <name type="scientific">Chelatococcus asaccharovorans</name>
    <dbReference type="NCBI Taxonomy" id="28210"/>
    <lineage>
        <taxon>Bacteria</taxon>
        <taxon>Pseudomonadati</taxon>
        <taxon>Pseudomonadota</taxon>
        <taxon>Alphaproteobacteria</taxon>
        <taxon>Hyphomicrobiales</taxon>
        <taxon>Chelatococcaceae</taxon>
        <taxon>Chelatococcus</taxon>
    </lineage>
</organism>
<feature type="transmembrane region" description="Helical" evidence="14">
    <location>
        <begin position="413"/>
        <end position="430"/>
    </location>
</feature>
<evidence type="ECO:0000256" key="5">
    <source>
        <dbReference type="ARBA" id="ARBA00022475"/>
    </source>
</evidence>
<evidence type="ECO:0000256" key="14">
    <source>
        <dbReference type="SAM" id="Phobius"/>
    </source>
</evidence>
<evidence type="ECO:0000256" key="9">
    <source>
        <dbReference type="ARBA" id="ARBA00022989"/>
    </source>
</evidence>
<comment type="similarity">
    <text evidence="3 13">Belongs to the membrane-bound acyltransferase family.</text>
</comment>
<protein>
    <recommendedName>
        <fullName evidence="4">Probable alginate O-acetylase AlgI</fullName>
    </recommendedName>
    <alternativeName>
        <fullName evidence="12">Alginate biosynthesis protein AlgI</fullName>
    </alternativeName>
</protein>
<evidence type="ECO:0000313" key="15">
    <source>
        <dbReference type="EMBL" id="PXW60333.1"/>
    </source>
</evidence>
<dbReference type="InterPro" id="IPR051085">
    <property type="entry name" value="MB_O-acyltransferase"/>
</dbReference>
<evidence type="ECO:0000313" key="16">
    <source>
        <dbReference type="Proteomes" id="UP000248021"/>
    </source>
</evidence>
<gene>
    <name evidence="15" type="ORF">C7450_104388</name>
</gene>
<dbReference type="EMBL" id="QJJK01000004">
    <property type="protein sequence ID" value="PXW60333.1"/>
    <property type="molecule type" value="Genomic_DNA"/>
</dbReference>
<comment type="caution">
    <text evidence="15">The sequence shown here is derived from an EMBL/GenBank/DDBJ whole genome shotgun (WGS) entry which is preliminary data.</text>
</comment>
<keyword evidence="9 14" id="KW-1133">Transmembrane helix</keyword>
<dbReference type="GO" id="GO:0016746">
    <property type="term" value="F:acyltransferase activity"/>
    <property type="evidence" value="ECO:0007669"/>
    <property type="project" value="UniProtKB-KW"/>
</dbReference>
<dbReference type="AlphaFoldDB" id="A0A2V3UA27"/>
<keyword evidence="8" id="KW-0016">Alginate biosynthesis</keyword>
<feature type="transmembrane region" description="Helical" evidence="14">
    <location>
        <begin position="82"/>
        <end position="104"/>
    </location>
</feature>
<keyword evidence="5 13" id="KW-1003">Cell membrane</keyword>
<dbReference type="InterPro" id="IPR004299">
    <property type="entry name" value="MBOAT_fam"/>
</dbReference>
<dbReference type="Proteomes" id="UP000248021">
    <property type="component" value="Unassembled WGS sequence"/>
</dbReference>
<reference evidence="15 16" key="1">
    <citation type="submission" date="2018-05" db="EMBL/GenBank/DDBJ databases">
        <title>Genomic Encyclopedia of Type Strains, Phase IV (KMG-IV): sequencing the most valuable type-strain genomes for metagenomic binning, comparative biology and taxonomic classification.</title>
        <authorList>
            <person name="Goeker M."/>
        </authorList>
    </citation>
    <scope>NUCLEOTIDE SEQUENCE [LARGE SCALE GENOMIC DNA]</scope>
    <source>
        <strain evidence="15 16">DSM 6462</strain>
    </source>
</reference>
<keyword evidence="16" id="KW-1185">Reference proteome</keyword>
<feature type="transmembrane region" description="Helical" evidence="14">
    <location>
        <begin position="195"/>
        <end position="220"/>
    </location>
</feature>
<feature type="transmembrane region" description="Helical" evidence="14">
    <location>
        <begin position="154"/>
        <end position="174"/>
    </location>
</feature>
<evidence type="ECO:0000256" key="13">
    <source>
        <dbReference type="PIRNR" id="PIRNR016636"/>
    </source>
</evidence>
<evidence type="ECO:0000256" key="11">
    <source>
        <dbReference type="ARBA" id="ARBA00023315"/>
    </source>
</evidence>
<feature type="transmembrane region" description="Helical" evidence="14">
    <location>
        <begin position="318"/>
        <end position="340"/>
    </location>
</feature>
<evidence type="ECO:0000256" key="1">
    <source>
        <dbReference type="ARBA" id="ARBA00004651"/>
    </source>
</evidence>
<evidence type="ECO:0000256" key="12">
    <source>
        <dbReference type="ARBA" id="ARBA00031030"/>
    </source>
</evidence>
<keyword evidence="6 13" id="KW-0808">Transferase</keyword>
<dbReference type="PIRSF" id="PIRSF016636">
    <property type="entry name" value="AlgI_DltB"/>
    <property type="match status" value="1"/>
</dbReference>
<feature type="transmembrane region" description="Helical" evidence="14">
    <location>
        <begin position="360"/>
        <end position="379"/>
    </location>
</feature>
<accession>A0A2V3UA27</accession>
<dbReference type="PIRSF" id="PIRSF500217">
    <property type="entry name" value="AlgI"/>
    <property type="match status" value="1"/>
</dbReference>
<keyword evidence="7 14" id="KW-0812">Transmembrane</keyword>
<evidence type="ECO:0000256" key="3">
    <source>
        <dbReference type="ARBA" id="ARBA00010323"/>
    </source>
</evidence>
<dbReference type="InterPro" id="IPR028362">
    <property type="entry name" value="AlgI"/>
</dbReference>
<evidence type="ECO:0000256" key="10">
    <source>
        <dbReference type="ARBA" id="ARBA00023136"/>
    </source>
</evidence>
<feature type="transmembrane region" description="Helical" evidence="14">
    <location>
        <begin position="386"/>
        <end position="407"/>
    </location>
</feature>
<name>A0A2V3UA27_9HYPH</name>
<dbReference type="PANTHER" id="PTHR13285">
    <property type="entry name" value="ACYLTRANSFERASE"/>
    <property type="match status" value="1"/>
</dbReference>
<feature type="transmembrane region" description="Helical" evidence="14">
    <location>
        <begin position="56"/>
        <end position="76"/>
    </location>
</feature>
<keyword evidence="11 13" id="KW-0012">Acyltransferase</keyword>
<feature type="transmembrane region" description="Helical" evidence="14">
    <location>
        <begin position="250"/>
        <end position="270"/>
    </location>
</feature>
<feature type="transmembrane region" description="Helical" evidence="14">
    <location>
        <begin position="442"/>
        <end position="463"/>
    </location>
</feature>
<sequence length="474" mass="52819">MWPRVLFFSQSFLFVFLPIVLAGALFLSRIRGALLVVPWLAVASAVFYIQDGWRHGLLLALSIVVNWVVGAALMQARGNPRLARAIFIAGVVFDVGLLAIFKYLDFLIRTTNDLTGWHGAAFEIALPVGISFYTFTQIAYISDVYLKRHDHEPFIPYVLFVTFFPHLIAGPIIHHKEMMPQFHARRRISLFSDEMAQGWLLFAIGLFKKLVLADTLALFADRGFAEKAVLGVGDGWLTSLSYTFQLYFDFSGYADMAVGLALMFGILLPFNFNSPYKALNVQDFWRRWHMTLSRWLRDYLYIPLGGNRKTEARTLGNLFIVFLVGGLWHGAAWTFVIWGAMHGAAIVVHRLWVQAGMRMMPALALPLTFLFVNAAWVPFRAESGATAANILSAMAGAAASPDLMTLFATDGQWLIALLMLCGAIVWTLPNSQTLVLGGRWRIGWVSGVATGLAVFLALIRAGGGETSPFLYFNF</sequence>
<evidence type="ECO:0000256" key="7">
    <source>
        <dbReference type="ARBA" id="ARBA00022692"/>
    </source>
</evidence>
<feature type="transmembrane region" description="Helical" evidence="14">
    <location>
        <begin position="32"/>
        <end position="49"/>
    </location>
</feature>
<proteinExistence type="inferred from homology"/>
<comment type="pathway">
    <text evidence="2">Glycan biosynthesis; alginate biosynthesis.</text>
</comment>
<dbReference type="InterPro" id="IPR024194">
    <property type="entry name" value="Ac/AlaTfrase_AlgI/DltB"/>
</dbReference>
<dbReference type="GO" id="GO:0042121">
    <property type="term" value="P:alginic acid biosynthetic process"/>
    <property type="evidence" value="ECO:0007669"/>
    <property type="project" value="UniProtKB-KW"/>
</dbReference>
<dbReference type="GO" id="GO:0005886">
    <property type="term" value="C:plasma membrane"/>
    <property type="evidence" value="ECO:0007669"/>
    <property type="project" value="UniProtKB-SubCell"/>
</dbReference>
<evidence type="ECO:0000256" key="2">
    <source>
        <dbReference type="ARBA" id="ARBA00005182"/>
    </source>
</evidence>
<comment type="subcellular location">
    <subcellularLocation>
        <location evidence="1">Cell membrane</location>
        <topology evidence="1">Multi-pass membrane protein</topology>
    </subcellularLocation>
</comment>